<protein>
    <submittedName>
        <fullName evidence="4">Peptidoglycan DD-metalloendopeptidase family protein</fullName>
    </submittedName>
</protein>
<feature type="coiled-coil region" evidence="2">
    <location>
        <begin position="43"/>
        <end position="126"/>
    </location>
</feature>
<evidence type="ECO:0000313" key="5">
    <source>
        <dbReference type="Proteomes" id="UP000653127"/>
    </source>
</evidence>
<feature type="domain" description="M23ase beta-sheet core" evidence="3">
    <location>
        <begin position="161"/>
        <end position="266"/>
    </location>
</feature>
<dbReference type="InterPro" id="IPR011055">
    <property type="entry name" value="Dup_hybrid_motif"/>
</dbReference>
<dbReference type="InterPro" id="IPR050570">
    <property type="entry name" value="Cell_wall_metabolism_enzyme"/>
</dbReference>
<dbReference type="PANTHER" id="PTHR21666">
    <property type="entry name" value="PEPTIDASE-RELATED"/>
    <property type="match status" value="1"/>
</dbReference>
<dbReference type="Pfam" id="PF01551">
    <property type="entry name" value="Peptidase_M23"/>
    <property type="match status" value="1"/>
</dbReference>
<comment type="caution">
    <text evidence="4">The sequence shown here is derived from an EMBL/GenBank/DDBJ whole genome shotgun (WGS) entry which is preliminary data.</text>
</comment>
<dbReference type="GO" id="GO:0004222">
    <property type="term" value="F:metalloendopeptidase activity"/>
    <property type="evidence" value="ECO:0007669"/>
    <property type="project" value="TreeGrafter"/>
</dbReference>
<sequence length="273" mass="30522">MRAMYLNDDATTLGLVFGADSYADFLTRTEMLQRTSEHDKKMIDEMLDAKHAMEEALAEIQENKAQVEQDQSALSDQKANLNQKVQEVAKQEMQLADLQKEFEAQKAQKLQEEKEAQAEIDRIYRENESIGDYVGGDFIWPVSGYRTITSYYGWRFGGSDFHTGIDIAGRNSAGQAIFQKPILAANAGKVIYASNSYTPGRGYGRYVIIDHGGGMSTLYGHQNQVYVSVGDYVEQGDVIGEVGTTGWSTGPHLHFEIRENGKHVNPKKYFPGI</sequence>
<reference evidence="4" key="1">
    <citation type="submission" date="2020-08" db="EMBL/GenBank/DDBJ databases">
        <title>Genome public.</title>
        <authorList>
            <person name="Liu C."/>
            <person name="Sun Q."/>
        </authorList>
    </citation>
    <scope>NUCLEOTIDE SEQUENCE</scope>
    <source>
        <strain evidence="4">NSJ-31</strain>
    </source>
</reference>
<evidence type="ECO:0000256" key="2">
    <source>
        <dbReference type="SAM" id="Coils"/>
    </source>
</evidence>
<dbReference type="Gene3D" id="2.70.70.10">
    <property type="entry name" value="Glucose Permease (Domain IIA)"/>
    <property type="match status" value="1"/>
</dbReference>
<gene>
    <name evidence="4" type="ORF">H8711_02225</name>
</gene>
<accession>A0A926DUY3</accession>
<dbReference type="CDD" id="cd12797">
    <property type="entry name" value="M23_peptidase"/>
    <property type="match status" value="1"/>
</dbReference>
<organism evidence="4 5">
    <name type="scientific">Ligaoa zhengdingensis</name>
    <dbReference type="NCBI Taxonomy" id="2763658"/>
    <lineage>
        <taxon>Bacteria</taxon>
        <taxon>Bacillati</taxon>
        <taxon>Bacillota</taxon>
        <taxon>Clostridia</taxon>
        <taxon>Eubacteriales</taxon>
        <taxon>Oscillospiraceae</taxon>
        <taxon>Ligaoa</taxon>
    </lineage>
</organism>
<dbReference type="PANTHER" id="PTHR21666:SF289">
    <property type="entry name" value="L-ALA--D-GLU ENDOPEPTIDASE"/>
    <property type="match status" value="1"/>
</dbReference>
<evidence type="ECO:0000256" key="1">
    <source>
        <dbReference type="ARBA" id="ARBA00022729"/>
    </source>
</evidence>
<dbReference type="InterPro" id="IPR016047">
    <property type="entry name" value="M23ase_b-sheet_dom"/>
</dbReference>
<keyword evidence="2" id="KW-0175">Coiled coil</keyword>
<name>A0A926DUY3_9FIRM</name>
<dbReference type="Proteomes" id="UP000653127">
    <property type="component" value="Unassembled WGS sequence"/>
</dbReference>
<dbReference type="SUPFAM" id="SSF51261">
    <property type="entry name" value="Duplicated hybrid motif"/>
    <property type="match status" value="1"/>
</dbReference>
<keyword evidence="5" id="KW-1185">Reference proteome</keyword>
<dbReference type="AlphaFoldDB" id="A0A926DUY3"/>
<evidence type="ECO:0000313" key="4">
    <source>
        <dbReference type="EMBL" id="MBC8545755.1"/>
    </source>
</evidence>
<proteinExistence type="predicted"/>
<dbReference type="Gene3D" id="6.10.250.3150">
    <property type="match status" value="1"/>
</dbReference>
<evidence type="ECO:0000259" key="3">
    <source>
        <dbReference type="Pfam" id="PF01551"/>
    </source>
</evidence>
<keyword evidence="1" id="KW-0732">Signal</keyword>
<dbReference type="EMBL" id="JACRST010000001">
    <property type="protein sequence ID" value="MBC8545755.1"/>
    <property type="molecule type" value="Genomic_DNA"/>
</dbReference>